<protein>
    <submittedName>
        <fullName evidence="4">Germ cell-less protein-like 1</fullName>
    </submittedName>
</protein>
<sequence length="499" mass="58466">MGLLNSRSSLRSSDSGLAESAQPEDNAVPGPSYISGSRKRKWGIWDSVAPTPNIHESRNQAINLQQLFGIVYRKKPKLSSKYAYENFFLDGKNTDIRIRALEVEWPLHKEFLCQSPFFAKMLKDTWKEPHSVVDLQIKNEDIDVGSLHFMFGSFYRDEDLPIPPHRAPHILAAACLLQVEHVIRQCKEIMNSNITRETVCSYHTAAETYGLKSVKTRCFDWLLCHLMTHPSVELYREIDTKLMYLLISSPDLLVLRREMDIYTTLKQWIFLYFNPSWKGTVRQMSTNSDTWLYKHMKRIDNISFLESEEGLIFQPIFKKLRFQHIICDVGDTATLEQDRLIPLEWLTPIYKQQWLALLQEQEHMEIGPRIISEELEDCGMRCGTMISRDGKYFWKWSHFRFSFPITVIFTNRHIIFRESRQGYDGCCLKHVRNIVFKITLVCFDSNGKVTFSKTTGHKIATFEQNEEQIVMKLDDKNLSFPLYIFFNFLFVPPENTEHV</sequence>
<dbReference type="SMART" id="SM00225">
    <property type="entry name" value="BTB"/>
    <property type="match status" value="1"/>
</dbReference>
<comment type="caution">
    <text evidence="4">The sequence shown here is derived from an EMBL/GenBank/DDBJ whole genome shotgun (WGS) entry which is preliminary data.</text>
</comment>
<evidence type="ECO:0000313" key="5">
    <source>
        <dbReference type="Proteomes" id="UP000710432"/>
    </source>
</evidence>
<evidence type="ECO:0000259" key="3">
    <source>
        <dbReference type="SMART" id="SM00225"/>
    </source>
</evidence>
<dbReference type="Proteomes" id="UP000710432">
    <property type="component" value="Unassembled WGS sequence"/>
</dbReference>
<proteinExistence type="predicted"/>
<reference evidence="4" key="1">
    <citation type="submission" date="2020-03" db="EMBL/GenBank/DDBJ databases">
        <title>Studies in the Genomics of Life Span.</title>
        <authorList>
            <person name="Glass D."/>
        </authorList>
    </citation>
    <scope>NUCLEOTIDE SEQUENCE</scope>
    <source>
        <strain evidence="4">LTLLF</strain>
        <tissue evidence="4">Muscle</tissue>
    </source>
</reference>
<gene>
    <name evidence="4" type="ORF">LTLLF_191615</name>
</gene>
<dbReference type="GO" id="GO:0007281">
    <property type="term" value="P:germ cell development"/>
    <property type="evidence" value="ECO:0007669"/>
    <property type="project" value="InterPro"/>
</dbReference>
<dbReference type="PANTHER" id="PTHR23231:SF3">
    <property type="entry name" value="BTB DOMAIN CONTAINING 35, FAMILY MEMBER 10-RELATED"/>
    <property type="match status" value="1"/>
</dbReference>
<dbReference type="Gene3D" id="3.30.710.10">
    <property type="entry name" value="Potassium Channel Kv1.1, Chain A"/>
    <property type="match status" value="1"/>
</dbReference>
<accession>A0A8J6KKG6</accession>
<dbReference type="Pfam" id="PF00651">
    <property type="entry name" value="BTB"/>
    <property type="match status" value="1"/>
</dbReference>
<feature type="domain" description="BTB" evidence="3">
    <location>
        <begin position="94"/>
        <end position="194"/>
    </location>
</feature>
<dbReference type="InterPro" id="IPR000210">
    <property type="entry name" value="BTB/POZ_dom"/>
</dbReference>
<dbReference type="AlphaFoldDB" id="A0A8J6KKG6"/>
<organism evidence="4 5">
    <name type="scientific">Microtus ochrogaster</name>
    <name type="common">Prairie vole</name>
    <dbReference type="NCBI Taxonomy" id="79684"/>
    <lineage>
        <taxon>Eukaryota</taxon>
        <taxon>Metazoa</taxon>
        <taxon>Chordata</taxon>
        <taxon>Craniata</taxon>
        <taxon>Vertebrata</taxon>
        <taxon>Euteleostomi</taxon>
        <taxon>Mammalia</taxon>
        <taxon>Eutheria</taxon>
        <taxon>Euarchontoglires</taxon>
        <taxon>Glires</taxon>
        <taxon>Rodentia</taxon>
        <taxon>Myomorpha</taxon>
        <taxon>Muroidea</taxon>
        <taxon>Cricetidae</taxon>
        <taxon>Arvicolinae</taxon>
        <taxon>Microtus</taxon>
    </lineage>
</organism>
<evidence type="ECO:0000256" key="1">
    <source>
        <dbReference type="ARBA" id="ARBA00022473"/>
    </source>
</evidence>
<dbReference type="CDD" id="cd18495">
    <property type="entry name" value="BACK_GCL"/>
    <property type="match status" value="1"/>
</dbReference>
<name>A0A8J6KKG6_MICOH</name>
<keyword evidence="1" id="KW-0217">Developmental protein</keyword>
<evidence type="ECO:0000313" key="4">
    <source>
        <dbReference type="EMBL" id="KAH0502626.1"/>
    </source>
</evidence>
<dbReference type="InterPro" id="IPR011333">
    <property type="entry name" value="SKP1/BTB/POZ_sf"/>
</dbReference>
<feature type="compositionally biased region" description="Low complexity" evidence="2">
    <location>
        <begin position="1"/>
        <end position="17"/>
    </location>
</feature>
<dbReference type="PANTHER" id="PTHR23231">
    <property type="entry name" value="GERM CELL-LESS PROTEIN"/>
    <property type="match status" value="1"/>
</dbReference>
<dbReference type="SUPFAM" id="SSF54695">
    <property type="entry name" value="POZ domain"/>
    <property type="match status" value="1"/>
</dbReference>
<feature type="region of interest" description="Disordered" evidence="2">
    <location>
        <begin position="1"/>
        <end position="34"/>
    </location>
</feature>
<dbReference type="InterPro" id="IPR043380">
    <property type="entry name" value="Gcl-like"/>
</dbReference>
<evidence type="ECO:0000256" key="2">
    <source>
        <dbReference type="SAM" id="MobiDB-lite"/>
    </source>
</evidence>
<dbReference type="EMBL" id="JAATJU010025837">
    <property type="protein sequence ID" value="KAH0502626.1"/>
    <property type="molecule type" value="Genomic_DNA"/>
</dbReference>